<feature type="region of interest" description="Disordered" evidence="1">
    <location>
        <begin position="544"/>
        <end position="569"/>
    </location>
</feature>
<dbReference type="OrthoDB" id="1305376at2759"/>
<dbReference type="GO" id="GO:0003824">
    <property type="term" value="F:catalytic activity"/>
    <property type="evidence" value="ECO:0007669"/>
    <property type="project" value="InterPro"/>
</dbReference>
<dbReference type="PANTHER" id="PTHR31286:SF180">
    <property type="entry name" value="OS10G0362600 PROTEIN"/>
    <property type="match status" value="1"/>
</dbReference>
<feature type="domain" description="Endonuclease/exonuclease/phosphatase" evidence="2">
    <location>
        <begin position="562"/>
        <end position="685"/>
    </location>
</feature>
<feature type="domain" description="DUF4283" evidence="3">
    <location>
        <begin position="151"/>
        <end position="227"/>
    </location>
</feature>
<protein>
    <recommendedName>
        <fullName evidence="6">DUF4283 domain-containing protein</fullName>
    </recommendedName>
</protein>
<dbReference type="Proteomes" id="UP000806378">
    <property type="component" value="Unassembled WGS sequence"/>
</dbReference>
<dbReference type="Gene3D" id="3.60.10.10">
    <property type="entry name" value="Endonuclease/exonuclease/phosphatase"/>
    <property type="match status" value="1"/>
</dbReference>
<comment type="caution">
    <text evidence="4">The sequence shown here is derived from an EMBL/GenBank/DDBJ whole genome shotgun (WGS) entry which is preliminary data.</text>
</comment>
<keyword evidence="5" id="KW-1185">Reference proteome</keyword>
<feature type="region of interest" description="Disordered" evidence="1">
    <location>
        <begin position="362"/>
        <end position="390"/>
    </location>
</feature>
<dbReference type="AlphaFoldDB" id="A0A8T0CQV8"/>
<evidence type="ECO:0000313" key="5">
    <source>
        <dbReference type="Proteomes" id="UP000806378"/>
    </source>
</evidence>
<accession>A0A8T0CQV8</accession>
<dbReference type="InterPro" id="IPR036691">
    <property type="entry name" value="Endo/exonu/phosph_ase_sf"/>
</dbReference>
<name>A0A8T0CQV8_CORYI</name>
<dbReference type="EMBL" id="MU090113">
    <property type="protein sequence ID" value="KAF7848459.1"/>
    <property type="molecule type" value="Genomic_DNA"/>
</dbReference>
<organism evidence="4 5">
    <name type="scientific">Corymbia citriodora subsp. variegata</name>
    <dbReference type="NCBI Taxonomy" id="360336"/>
    <lineage>
        <taxon>Eukaryota</taxon>
        <taxon>Viridiplantae</taxon>
        <taxon>Streptophyta</taxon>
        <taxon>Embryophyta</taxon>
        <taxon>Tracheophyta</taxon>
        <taxon>Spermatophyta</taxon>
        <taxon>Magnoliopsida</taxon>
        <taxon>eudicotyledons</taxon>
        <taxon>Gunneridae</taxon>
        <taxon>Pentapetalae</taxon>
        <taxon>rosids</taxon>
        <taxon>malvids</taxon>
        <taxon>Myrtales</taxon>
        <taxon>Myrtaceae</taxon>
        <taxon>Myrtoideae</taxon>
        <taxon>Eucalypteae</taxon>
        <taxon>Corymbia</taxon>
    </lineage>
</organism>
<dbReference type="InterPro" id="IPR005135">
    <property type="entry name" value="Endo/exonuclease/phosphatase"/>
</dbReference>
<evidence type="ECO:0000259" key="2">
    <source>
        <dbReference type="Pfam" id="PF03372"/>
    </source>
</evidence>
<dbReference type="Pfam" id="PF03372">
    <property type="entry name" value="Exo_endo_phos"/>
    <property type="match status" value="1"/>
</dbReference>
<dbReference type="PANTHER" id="PTHR31286">
    <property type="entry name" value="GLYCINE-RICH CELL WALL STRUCTURAL PROTEIN 1.8-LIKE"/>
    <property type="match status" value="1"/>
</dbReference>
<sequence>MDAASLPTPPTNSPVPKLIDCHNHLKMGGDHACSHSKLPKARLLSHERAKGKGTALNYIPLSSAVGAGEGGKPSSSRESPLISLGEVGTRRDQRNQVLLPQQKGTSSPAVRSWANVAKSATQGYSLSYIPHTDVEENVVHLSDQLLAAADSLWKECLVGYFIGKKLPFKLIETALRHLWGHQLKDIKANDQGFYFFHIPDHEFRRKVAERGPITVAKVPLILQQWRPLLELRKGSHTSVLVWVRLKNLPYDLWSAPGISAIASCIGKPLYVDQRMEQLKMISFARVCVEISATKDRCDSLKVVINGEVRLVEVEYEWKLAAAVADGETTQILARSSLALSDEAPTRRSSVLAAAILKAATRAEDEASQDPARSSLALSNEAPTGRTPAVDHSVAGCRALPLSSLSPAEVGQTAAGQGPSHQILEAAVEASLDPQLPPLPRASDMAALDLYVQVPCDADTASRITPPVEINTAEAKGWQQVKGRKYPIMWPSPIRPTSKVVESTMKRANPRATPSIAKGFVDLYASASFSSEDDLDDVVTLPQEKNKAGQLPPPSKSVSAPIKPALTSSRGRPLRRRSLWNDLIQLSSSLKDSPWMVASDFNAILDSSDRMGSPNIWIPAFDEFKECLEQAELLDLRYVGFRFTWSSFSGVNWKQRKIDRVLVNNAWCTLFSYSEASFLAPGISDHTPMVVRILAPNPRRSPFKFFNMWMNHPDFSIIVSQVWQTQIRGSPMFKLYGRLKLLKGRLKTLNKEAFSDITMRASNAKQALIYTQEALTQDPQNESLVALEHI</sequence>
<dbReference type="InterPro" id="IPR040256">
    <property type="entry name" value="At4g02000-like"/>
</dbReference>
<dbReference type="InterPro" id="IPR025558">
    <property type="entry name" value="DUF4283"/>
</dbReference>
<evidence type="ECO:0000256" key="1">
    <source>
        <dbReference type="SAM" id="MobiDB-lite"/>
    </source>
</evidence>
<dbReference type="SUPFAM" id="SSF56219">
    <property type="entry name" value="DNase I-like"/>
    <property type="match status" value="1"/>
</dbReference>
<dbReference type="Pfam" id="PF14111">
    <property type="entry name" value="DUF4283"/>
    <property type="match status" value="1"/>
</dbReference>
<evidence type="ECO:0000313" key="4">
    <source>
        <dbReference type="EMBL" id="KAF7848459.1"/>
    </source>
</evidence>
<evidence type="ECO:0000259" key="3">
    <source>
        <dbReference type="Pfam" id="PF14111"/>
    </source>
</evidence>
<gene>
    <name evidence="4" type="ORF">BT93_L1932</name>
</gene>
<proteinExistence type="predicted"/>
<evidence type="ECO:0008006" key="6">
    <source>
        <dbReference type="Google" id="ProtNLM"/>
    </source>
</evidence>
<reference evidence="4" key="1">
    <citation type="submission" date="2020-05" db="EMBL/GenBank/DDBJ databases">
        <title>WGS assembly of Corymbia citriodora subspecies variegata.</title>
        <authorList>
            <person name="Barry K."/>
            <person name="Hundley H."/>
            <person name="Shu S."/>
            <person name="Jenkins J."/>
            <person name="Grimwood J."/>
            <person name="Baten A."/>
        </authorList>
    </citation>
    <scope>NUCLEOTIDE SEQUENCE</scope>
    <source>
        <strain evidence="4">CV2-018</strain>
    </source>
</reference>
<dbReference type="Gramene" id="rna-gnl|WGS:JABURB|Cocit.L1932.1">
    <property type="protein sequence ID" value="cds-KAF7848459.1"/>
    <property type="gene ID" value="gene-BT93_L1932"/>
</dbReference>